<evidence type="ECO:0000313" key="2">
    <source>
        <dbReference type="EMBL" id="BES82268.1"/>
    </source>
</evidence>
<organism evidence="2 3">
    <name type="scientific">Pyrodictium abyssi</name>
    <dbReference type="NCBI Taxonomy" id="54256"/>
    <lineage>
        <taxon>Archaea</taxon>
        <taxon>Thermoproteota</taxon>
        <taxon>Thermoprotei</taxon>
        <taxon>Desulfurococcales</taxon>
        <taxon>Pyrodictiaceae</taxon>
        <taxon>Pyrodictium</taxon>
    </lineage>
</organism>
<dbReference type="RefSeq" id="WP_338249429.1">
    <property type="nucleotide sequence ID" value="NZ_AP028907.1"/>
</dbReference>
<feature type="transmembrane region" description="Helical" evidence="1">
    <location>
        <begin position="170"/>
        <end position="191"/>
    </location>
</feature>
<proteinExistence type="predicted"/>
<gene>
    <name evidence="2" type="ORF">PABY_18350</name>
</gene>
<feature type="transmembrane region" description="Helical" evidence="1">
    <location>
        <begin position="12"/>
        <end position="37"/>
    </location>
</feature>
<feature type="transmembrane region" description="Helical" evidence="1">
    <location>
        <begin position="43"/>
        <end position="66"/>
    </location>
</feature>
<keyword evidence="1" id="KW-0472">Membrane</keyword>
<keyword evidence="3" id="KW-1185">Reference proteome</keyword>
<reference evidence="2 3" key="1">
    <citation type="submission" date="2023-09" db="EMBL/GenBank/DDBJ databases">
        <title>Pyrofollis japonicus gen. nov. sp. nov., a novel member of the family Pyrodictiaceae isolated from the Iheya North hydrothermal field.</title>
        <authorList>
            <person name="Miyazaki U."/>
            <person name="Sanari M."/>
            <person name="Tame A."/>
            <person name="Kitajima M."/>
            <person name="Okamoto A."/>
            <person name="Sawayama S."/>
            <person name="Miyazaki J."/>
            <person name="Takai K."/>
            <person name="Nakagawa S."/>
        </authorList>
    </citation>
    <scope>NUCLEOTIDE SEQUENCE [LARGE SCALE GENOMIC DNA]</scope>
    <source>
        <strain evidence="2 3">AV2</strain>
    </source>
</reference>
<feature type="transmembrane region" description="Helical" evidence="1">
    <location>
        <begin position="228"/>
        <end position="250"/>
    </location>
</feature>
<keyword evidence="1" id="KW-0812">Transmembrane</keyword>
<dbReference type="GeneID" id="89289845"/>
<sequence>MRLRRVLLQADFILAQVARPVLVVAVSAAGLAAASMYSELIAVLFYTLYSLAYGLSAATSAAYSFAEEVVSRRAQLYLAAGLRRSEYALAWILAVIVYPAAAVFLSIVFPLLVLNPESLVEPLISPFSVARSTGRLGIGLVLAASYALTTLQLGSLAFMVSAFTLRRGAVAAAMLAATLLVPVSMLVIMVMTNGGGVEAVLTIMSLLSVQYALAMTDSNLPGIEDPETVFNVCLVQSLVSAAAYLLLGYLRASNMEY</sequence>
<protein>
    <submittedName>
        <fullName evidence="2">Uncharacterized protein</fullName>
    </submittedName>
</protein>
<evidence type="ECO:0000256" key="1">
    <source>
        <dbReference type="SAM" id="Phobius"/>
    </source>
</evidence>
<dbReference type="EMBL" id="AP028907">
    <property type="protein sequence ID" value="BES82268.1"/>
    <property type="molecule type" value="Genomic_DNA"/>
</dbReference>
<keyword evidence="1" id="KW-1133">Transmembrane helix</keyword>
<feature type="transmembrane region" description="Helical" evidence="1">
    <location>
        <begin position="87"/>
        <end position="114"/>
    </location>
</feature>
<feature type="transmembrane region" description="Helical" evidence="1">
    <location>
        <begin position="134"/>
        <end position="158"/>
    </location>
</feature>
<evidence type="ECO:0000313" key="3">
    <source>
        <dbReference type="Proteomes" id="UP001341135"/>
    </source>
</evidence>
<dbReference type="Proteomes" id="UP001341135">
    <property type="component" value="Chromosome"/>
</dbReference>
<name>A0ABM8J0F6_9CREN</name>
<accession>A0ABM8J0F6</accession>